<feature type="domain" description="TIR" evidence="2">
    <location>
        <begin position="10"/>
        <end position="103"/>
    </location>
</feature>
<gene>
    <name evidence="3" type="ORF">EJP82_20185</name>
</gene>
<dbReference type="Pfam" id="PF13676">
    <property type="entry name" value="TIR_2"/>
    <property type="match status" value="1"/>
</dbReference>
<dbReference type="Proteomes" id="UP000279446">
    <property type="component" value="Unassembled WGS sequence"/>
</dbReference>
<reference evidence="3 4" key="1">
    <citation type="submission" date="2018-12" db="EMBL/GenBank/DDBJ databases">
        <authorList>
            <person name="Sun L."/>
            <person name="Chen Z."/>
        </authorList>
    </citation>
    <scope>NUCLEOTIDE SEQUENCE [LARGE SCALE GENOMIC DNA]</scope>
    <source>
        <strain evidence="3 4">DSM 15890</strain>
    </source>
</reference>
<accession>A0A3S1DNA7</accession>
<comment type="caution">
    <text evidence="3">The sequence shown here is derived from an EMBL/GenBank/DDBJ whole genome shotgun (WGS) entry which is preliminary data.</text>
</comment>
<feature type="coiled-coil region" evidence="1">
    <location>
        <begin position="288"/>
        <end position="315"/>
    </location>
</feature>
<evidence type="ECO:0000313" key="4">
    <source>
        <dbReference type="Proteomes" id="UP000279446"/>
    </source>
</evidence>
<dbReference type="EMBL" id="RZNY01000019">
    <property type="protein sequence ID" value="RUT43434.1"/>
    <property type="molecule type" value="Genomic_DNA"/>
</dbReference>
<dbReference type="OrthoDB" id="4772211at2"/>
<evidence type="ECO:0000256" key="1">
    <source>
        <dbReference type="SAM" id="Coils"/>
    </source>
</evidence>
<proteinExistence type="predicted"/>
<name>A0A3S1DNA7_9BACL</name>
<dbReference type="Gene3D" id="3.40.50.10140">
    <property type="entry name" value="Toll/interleukin-1 receptor homology (TIR) domain"/>
    <property type="match status" value="1"/>
</dbReference>
<dbReference type="GO" id="GO:0007165">
    <property type="term" value="P:signal transduction"/>
    <property type="evidence" value="ECO:0007669"/>
    <property type="project" value="InterPro"/>
</dbReference>
<dbReference type="SUPFAM" id="SSF52200">
    <property type="entry name" value="Toll/Interleukin receptor TIR domain"/>
    <property type="match status" value="1"/>
</dbReference>
<dbReference type="InterPro" id="IPR035897">
    <property type="entry name" value="Toll_tir_struct_dom_sf"/>
</dbReference>
<dbReference type="InterPro" id="IPR000157">
    <property type="entry name" value="TIR_dom"/>
</dbReference>
<keyword evidence="1" id="KW-0175">Coiled coil</keyword>
<organism evidence="3 4">
    <name type="scientific">Paenibacillus anaericanus</name>
    <dbReference type="NCBI Taxonomy" id="170367"/>
    <lineage>
        <taxon>Bacteria</taxon>
        <taxon>Bacillati</taxon>
        <taxon>Bacillota</taxon>
        <taxon>Bacilli</taxon>
        <taxon>Bacillales</taxon>
        <taxon>Paenibacillaceae</taxon>
        <taxon>Paenibacillus</taxon>
    </lineage>
</organism>
<dbReference type="AlphaFoldDB" id="A0A3S1DNA7"/>
<keyword evidence="4" id="KW-1185">Reference proteome</keyword>
<protein>
    <submittedName>
        <fullName evidence="3">Toll/interleukin-1 receptor domain-containing protein</fullName>
    </submittedName>
</protein>
<evidence type="ECO:0000313" key="3">
    <source>
        <dbReference type="EMBL" id="RUT43434.1"/>
    </source>
</evidence>
<keyword evidence="3" id="KW-0675">Receptor</keyword>
<sequence>MKEGKILKKIFISHSSKDSEYILPIIDLLEGIGVTSEEIFCTSYEPYGIPLGENFLERIKAELNENVLVLFVWSSNFFDSPVSLCELGATWVRSSKHIPILIPPFDFKDVQGVLPLSQGFKINVSEKINSFKTKILEFFGLKELDTNIWERKRNNFLAQINELLNVSEGDSNEVSSQVKEVVESLSSESDLKILKEFSDTFTCDSVYKFINTLEDRRIYSESQLKTFKKTLKRYSAPDKRFRLPLLQKAKEDFFKSINEFVSFGSGIFDYGKDEFEDNLVFYGGHYGGMQLNANYDKYERDSEKLKDLVNEIKTRWEKLFVITQSNYPNFQWN</sequence>
<evidence type="ECO:0000259" key="2">
    <source>
        <dbReference type="Pfam" id="PF13676"/>
    </source>
</evidence>